<dbReference type="AlphaFoldDB" id="A0A2N5U8R1"/>
<dbReference type="EMBL" id="PGCI01000204">
    <property type="protein sequence ID" value="PLW34131.1"/>
    <property type="molecule type" value="Genomic_DNA"/>
</dbReference>
<gene>
    <name evidence="1" type="ORF">PCASD_11602</name>
</gene>
<evidence type="ECO:0000313" key="2">
    <source>
        <dbReference type="Proteomes" id="UP000235392"/>
    </source>
</evidence>
<organism evidence="1 2">
    <name type="scientific">Puccinia coronata f. sp. avenae</name>
    <dbReference type="NCBI Taxonomy" id="200324"/>
    <lineage>
        <taxon>Eukaryota</taxon>
        <taxon>Fungi</taxon>
        <taxon>Dikarya</taxon>
        <taxon>Basidiomycota</taxon>
        <taxon>Pucciniomycotina</taxon>
        <taxon>Pucciniomycetes</taxon>
        <taxon>Pucciniales</taxon>
        <taxon>Pucciniaceae</taxon>
        <taxon>Puccinia</taxon>
    </lineage>
</organism>
<protein>
    <submittedName>
        <fullName evidence="1">Uncharacterized protein</fullName>
    </submittedName>
</protein>
<comment type="caution">
    <text evidence="1">The sequence shown here is derived from an EMBL/GenBank/DDBJ whole genome shotgun (WGS) entry which is preliminary data.</text>
</comment>
<evidence type="ECO:0000313" key="1">
    <source>
        <dbReference type="EMBL" id="PLW34131.1"/>
    </source>
</evidence>
<dbReference type="Proteomes" id="UP000235392">
    <property type="component" value="Unassembled WGS sequence"/>
</dbReference>
<proteinExistence type="predicted"/>
<reference evidence="1 2" key="1">
    <citation type="submission" date="2017-11" db="EMBL/GenBank/DDBJ databases">
        <title>De novo assembly and phasing of dikaryotic genomes from two isolates of Puccinia coronata f. sp. avenae, the causal agent of oat crown rust.</title>
        <authorList>
            <person name="Miller M.E."/>
            <person name="Zhang Y."/>
            <person name="Omidvar V."/>
            <person name="Sperschneider J."/>
            <person name="Schwessinger B."/>
            <person name="Raley C."/>
            <person name="Palmer J.M."/>
            <person name="Garnica D."/>
            <person name="Upadhyaya N."/>
            <person name="Rathjen J."/>
            <person name="Taylor J.M."/>
            <person name="Park R.F."/>
            <person name="Dodds P.N."/>
            <person name="Hirsch C.D."/>
            <person name="Kianian S.F."/>
            <person name="Figueroa M."/>
        </authorList>
    </citation>
    <scope>NUCLEOTIDE SEQUENCE [LARGE SCALE GENOMIC DNA]</scope>
    <source>
        <strain evidence="1">12SD80</strain>
    </source>
</reference>
<accession>A0A2N5U8R1</accession>
<name>A0A2N5U8R1_9BASI</name>
<sequence>MPAHQGSHLASQQKYTSLPGAGELVKCQLTESSPGKLIQYQLSGSSPGKLVQYQLFGRASWQAGTIPACWDSQAPGELALYQLAESSPGELVHYQLAGSSPGELVQYQLAGSSPGKLVQYQLAGSSPGELVQYQLVGRASWQSGTIPACQDSQAPGKNKTTKIAWQIIYSHRIWSVQDVCGC</sequence>